<proteinExistence type="predicted"/>
<protein>
    <submittedName>
        <fullName evidence="1">Uncharacterized protein</fullName>
    </submittedName>
</protein>
<organism evidence="1 2">
    <name type="scientific">Niabella ginsenosidivorans</name>
    <dbReference type="NCBI Taxonomy" id="1176587"/>
    <lineage>
        <taxon>Bacteria</taxon>
        <taxon>Pseudomonadati</taxon>
        <taxon>Bacteroidota</taxon>
        <taxon>Chitinophagia</taxon>
        <taxon>Chitinophagales</taxon>
        <taxon>Chitinophagaceae</taxon>
        <taxon>Niabella</taxon>
    </lineage>
</organism>
<gene>
    <name evidence="1" type="ORF">A8C56_21035</name>
</gene>
<name>A0A1A9I9D3_9BACT</name>
<dbReference type="Proteomes" id="UP000077667">
    <property type="component" value="Chromosome"/>
</dbReference>
<sequence>MSFNSFASTLVVSFGMLRSISLKCLLPFHIEISIKIFHFPLITSSVSLTGISMVKHSLCSFFFIAVFSDYQKVTDYNKKAKINNFALTILIIKKQQYDFTGKFNVALCYQKNERATGSAGKN</sequence>
<reference evidence="1 2" key="1">
    <citation type="submission" date="2016-05" db="EMBL/GenBank/DDBJ databases">
        <title>Niabella ginsenosidivorans BS26 whole genome sequencing.</title>
        <authorList>
            <person name="Im W.T."/>
            <person name="Siddiqi M.Z."/>
        </authorList>
    </citation>
    <scope>NUCLEOTIDE SEQUENCE [LARGE SCALE GENOMIC DNA]</scope>
    <source>
        <strain evidence="1 2">BS26</strain>
    </source>
</reference>
<evidence type="ECO:0000313" key="1">
    <source>
        <dbReference type="EMBL" id="ANH83134.1"/>
    </source>
</evidence>
<dbReference type="EMBL" id="CP015772">
    <property type="protein sequence ID" value="ANH83134.1"/>
    <property type="molecule type" value="Genomic_DNA"/>
</dbReference>
<keyword evidence="2" id="KW-1185">Reference proteome</keyword>
<dbReference type="KEGG" id="nia:A8C56_21035"/>
<dbReference type="STRING" id="1176587.A8C56_21035"/>
<accession>A0A1A9I9D3</accession>
<dbReference type="AlphaFoldDB" id="A0A1A9I9D3"/>
<evidence type="ECO:0000313" key="2">
    <source>
        <dbReference type="Proteomes" id="UP000077667"/>
    </source>
</evidence>